<organism evidence="1 2">
    <name type="scientific">Vaccinium darrowii</name>
    <dbReference type="NCBI Taxonomy" id="229202"/>
    <lineage>
        <taxon>Eukaryota</taxon>
        <taxon>Viridiplantae</taxon>
        <taxon>Streptophyta</taxon>
        <taxon>Embryophyta</taxon>
        <taxon>Tracheophyta</taxon>
        <taxon>Spermatophyta</taxon>
        <taxon>Magnoliopsida</taxon>
        <taxon>eudicotyledons</taxon>
        <taxon>Gunneridae</taxon>
        <taxon>Pentapetalae</taxon>
        <taxon>asterids</taxon>
        <taxon>Ericales</taxon>
        <taxon>Ericaceae</taxon>
        <taxon>Vaccinioideae</taxon>
        <taxon>Vaccinieae</taxon>
        <taxon>Vaccinium</taxon>
    </lineage>
</organism>
<dbReference type="EMBL" id="CM037162">
    <property type="protein sequence ID" value="KAH7862820.1"/>
    <property type="molecule type" value="Genomic_DNA"/>
</dbReference>
<reference evidence="1 2" key="1">
    <citation type="journal article" date="2021" name="Hortic Res">
        <title>High-quality reference genome and annotation aids understanding of berry development for evergreen blueberry (Vaccinium darrowii).</title>
        <authorList>
            <person name="Yu J."/>
            <person name="Hulse-Kemp A.M."/>
            <person name="Babiker E."/>
            <person name="Staton M."/>
        </authorList>
    </citation>
    <scope>NUCLEOTIDE SEQUENCE [LARGE SCALE GENOMIC DNA]</scope>
    <source>
        <strain evidence="2">cv. NJ 8807/NJ 8810</strain>
        <tissue evidence="1">Young leaf</tissue>
    </source>
</reference>
<sequence length="271" mass="30998">MSQFLRLEMGFLRFFLHLVIPIWEEMTLTRSAKLSSEDIDEVILVGGSTHIPAVQELVRKQTGKEPNVTVNPDEVVALGAAVQAGVLAGDVRDVVLLDVTPLSLGLETLVGRPVLRSMSFEAFVWMVSCQLHTEFHRLKSNLIVMPTVSFLLRLLLRNWKEAGHYNNWCQYLAQRYWDSEITRAILLCRGKNLRSLLYKLALAAGVYHFWLERNSRVFGGRHKSSEAVLSNIEENIRLRVCTWKQFPDSVENQRLCSQWNSSTRVLEFANP</sequence>
<dbReference type="Proteomes" id="UP000828048">
    <property type="component" value="Chromosome 12"/>
</dbReference>
<name>A0ACB7ZAH1_9ERIC</name>
<proteinExistence type="predicted"/>
<gene>
    <name evidence="1" type="ORF">Vadar_009991</name>
</gene>
<evidence type="ECO:0000313" key="2">
    <source>
        <dbReference type="Proteomes" id="UP000828048"/>
    </source>
</evidence>
<evidence type="ECO:0000313" key="1">
    <source>
        <dbReference type="EMBL" id="KAH7862820.1"/>
    </source>
</evidence>
<accession>A0ACB7ZAH1</accession>
<protein>
    <submittedName>
        <fullName evidence="1">Uncharacterized protein</fullName>
    </submittedName>
</protein>
<keyword evidence="2" id="KW-1185">Reference proteome</keyword>
<comment type="caution">
    <text evidence="1">The sequence shown here is derived from an EMBL/GenBank/DDBJ whole genome shotgun (WGS) entry which is preliminary data.</text>
</comment>